<evidence type="ECO:0000256" key="7">
    <source>
        <dbReference type="SAM" id="MobiDB-lite"/>
    </source>
</evidence>
<accession>A0A1E7JLR9</accession>
<comment type="caution">
    <text evidence="10">The sequence shown here is derived from an EMBL/GenBank/DDBJ whole genome shotgun (WGS) entry which is preliminary data.</text>
</comment>
<dbReference type="GO" id="GO:0005886">
    <property type="term" value="C:plasma membrane"/>
    <property type="evidence" value="ECO:0007669"/>
    <property type="project" value="UniProtKB-SubCell"/>
</dbReference>
<organism evidence="10 11">
    <name type="scientific">Streptomyces abyssalis</name>
    <dbReference type="NCBI Taxonomy" id="933944"/>
    <lineage>
        <taxon>Bacteria</taxon>
        <taxon>Bacillati</taxon>
        <taxon>Actinomycetota</taxon>
        <taxon>Actinomycetes</taxon>
        <taxon>Kitasatosporales</taxon>
        <taxon>Streptomycetaceae</taxon>
        <taxon>Streptomyces</taxon>
    </lineage>
</organism>
<evidence type="ECO:0000313" key="10">
    <source>
        <dbReference type="EMBL" id="OEU88596.1"/>
    </source>
</evidence>
<evidence type="ECO:0000256" key="6">
    <source>
        <dbReference type="ARBA" id="ARBA00023136"/>
    </source>
</evidence>
<dbReference type="STRING" id="933944.AN215_17295"/>
<dbReference type="PATRIC" id="fig|933944.5.peg.2751"/>
<reference evidence="10 11" key="1">
    <citation type="journal article" date="2016" name="Front. Microbiol.">
        <title>Comparative Genomics Analysis of Streptomyces Species Reveals Their Adaptation to the Marine Environment and Their Diversity at the Genomic Level.</title>
        <authorList>
            <person name="Tian X."/>
            <person name="Zhang Z."/>
            <person name="Yang T."/>
            <person name="Chen M."/>
            <person name="Li J."/>
            <person name="Chen F."/>
            <person name="Yang J."/>
            <person name="Li W."/>
            <person name="Zhang B."/>
            <person name="Zhang Z."/>
            <person name="Wu J."/>
            <person name="Zhang C."/>
            <person name="Long L."/>
            <person name="Xiao J."/>
        </authorList>
    </citation>
    <scope>NUCLEOTIDE SEQUENCE [LARGE SCALE GENOMIC DNA]</scope>
    <source>
        <strain evidence="10 11">SCSIO 10390</strain>
    </source>
</reference>
<evidence type="ECO:0000256" key="4">
    <source>
        <dbReference type="ARBA" id="ARBA00022692"/>
    </source>
</evidence>
<evidence type="ECO:0000259" key="9">
    <source>
        <dbReference type="Pfam" id="PF09335"/>
    </source>
</evidence>
<feature type="transmembrane region" description="Helical" evidence="8">
    <location>
        <begin position="177"/>
        <end position="202"/>
    </location>
</feature>
<name>A0A1E7JLR9_9ACTN</name>
<dbReference type="EMBL" id="LJGT01000040">
    <property type="protein sequence ID" value="OEU88596.1"/>
    <property type="molecule type" value="Genomic_DNA"/>
</dbReference>
<dbReference type="Pfam" id="PF09335">
    <property type="entry name" value="VTT_dom"/>
    <property type="match status" value="1"/>
</dbReference>
<keyword evidence="4 8" id="KW-0812">Transmembrane</keyword>
<feature type="region of interest" description="Disordered" evidence="7">
    <location>
        <begin position="207"/>
        <end position="228"/>
    </location>
</feature>
<gene>
    <name evidence="10" type="ORF">AN215_17295</name>
</gene>
<dbReference type="AlphaFoldDB" id="A0A1E7JLR9"/>
<dbReference type="InterPro" id="IPR051311">
    <property type="entry name" value="DedA_domain"/>
</dbReference>
<evidence type="ECO:0000256" key="8">
    <source>
        <dbReference type="SAM" id="Phobius"/>
    </source>
</evidence>
<feature type="transmembrane region" description="Helical" evidence="8">
    <location>
        <begin position="144"/>
        <end position="165"/>
    </location>
</feature>
<evidence type="ECO:0000313" key="11">
    <source>
        <dbReference type="Proteomes" id="UP000176087"/>
    </source>
</evidence>
<dbReference type="Proteomes" id="UP000176087">
    <property type="component" value="Unassembled WGS sequence"/>
</dbReference>
<keyword evidence="6 8" id="KW-0472">Membrane</keyword>
<protein>
    <recommendedName>
        <fullName evidence="9">VTT domain-containing protein</fullName>
    </recommendedName>
</protein>
<feature type="domain" description="VTT" evidence="9">
    <location>
        <begin position="38"/>
        <end position="165"/>
    </location>
</feature>
<evidence type="ECO:0000256" key="2">
    <source>
        <dbReference type="ARBA" id="ARBA00010792"/>
    </source>
</evidence>
<comment type="similarity">
    <text evidence="2">Belongs to the DedA family.</text>
</comment>
<keyword evidence="11" id="KW-1185">Reference proteome</keyword>
<sequence>MDKESAERNASWTADLIDTWGGPGAGWTIALENPFTPLPSEVTLPLSGFALKQGALTPGSVLLWTTLGSIVRAGVLYGIGRLFGRDRLHAVWAKLPLVKARQLVRIEEWFARHRTEAVLLGHIVPIGRTLVSVPAGVERMPLRVFLVLTTLGSLVWNSALILAGHQLGEKWTLVEGYVQILSVTVLIAVAVTVATQVIAGLGSRSRAERQPKLPASEASTPGLHPADE</sequence>
<evidence type="ECO:0000256" key="1">
    <source>
        <dbReference type="ARBA" id="ARBA00004651"/>
    </source>
</evidence>
<evidence type="ECO:0000256" key="5">
    <source>
        <dbReference type="ARBA" id="ARBA00022989"/>
    </source>
</evidence>
<comment type="subcellular location">
    <subcellularLocation>
        <location evidence="1">Cell membrane</location>
        <topology evidence="1">Multi-pass membrane protein</topology>
    </subcellularLocation>
</comment>
<keyword evidence="3" id="KW-1003">Cell membrane</keyword>
<evidence type="ECO:0000256" key="3">
    <source>
        <dbReference type="ARBA" id="ARBA00022475"/>
    </source>
</evidence>
<dbReference type="PANTHER" id="PTHR42709:SF6">
    <property type="entry name" value="UNDECAPRENYL PHOSPHATE TRANSPORTER A"/>
    <property type="match status" value="1"/>
</dbReference>
<dbReference type="InterPro" id="IPR032816">
    <property type="entry name" value="VTT_dom"/>
</dbReference>
<proteinExistence type="inferred from homology"/>
<keyword evidence="5 8" id="KW-1133">Transmembrane helix</keyword>
<dbReference type="PANTHER" id="PTHR42709">
    <property type="entry name" value="ALKALINE PHOSPHATASE LIKE PROTEIN"/>
    <property type="match status" value="1"/>
</dbReference>